<dbReference type="Pfam" id="PF12340">
    <property type="entry name" value="DUF3638"/>
    <property type="match status" value="1"/>
</dbReference>
<evidence type="ECO:0000259" key="10">
    <source>
        <dbReference type="Pfam" id="PF20255"/>
    </source>
</evidence>
<keyword evidence="5" id="KW-0378">Hydrolase</keyword>
<keyword evidence="7" id="KW-0175">Coiled coil</keyword>
<sequence length="3064" mass="347921">DGLSKNGKTAQPPQTRHAFLVHIANCCRLFCAGLCGEGAPADVQAGWETIQQTLSRFESLHTTAHVLKERLEDTINRMKPSDVMCMHIAAQNAGLVLRRREADLSMEFFQASPSNAAVTGAVGKLIIQFPALPRLPLPVDATFVNSFSALLAELDCTPMEDAIPKSKKAGSAHDELRDVADIRYISEVVGGLARGLATCVDDASALAASTVYVTKRIDDHVLWDSALLPWRRSPKWLIIRVVLQTTLKQWEMPDKYGYKAFLTFVLAKTLELARLTDVRHDLLFVMSAKISTRLWKLRSVFDVDLPIRQSLPFPISFIEGEMSSVSRLLDKHWKDVQDREAVLSSWEAPTQAQILAAQSFTLPRSSAYLQAVIQRADTFNTEQTDFDCTALEVHFRSQITTQKEAALLPRGKTSPDLWLKLLDEETRIANWTGTASFEQLSTLAGLIEEYQTLATSFRSQNPEIFSRLFLLILDLWVMFDKSALQQFPLLRDYSPELSVRSFEPLLLPELSQMRRLHNIELYIKKRRAQATYPTLSVFTFNVHEHSLPSRYFLGDMGLQTLQIEIERQAADHRNQKRQELREASDRHAVMLRERDQHSCQYFTDRFGRYKHDWWHCRRCILQKQADGMSITVFEWPLPENDVLKRLVLFELRLPAVFSIWRDTTYYLAKNHSKSPQTSASNTPEVILQNYSQLAPSFASNIPKQRITIASTTNSFLRSHYEKHSFPCSETDVILNHPLRYELWETAARQWLGSEFPSIEIRSWCTPRFPISPYTALSWTADSTIHTPNEVIARQSECPPELSYHEWEALGHLRAGVRLQWRNMMLQIITGVVNLADPAVHLLFRQAAWQAELSTNAGELAHFREAHFDLSQEDFGREIVDVLHKRLESISENWKEGWTAATLATLACRLISLSTSEAVKTRALAFLSGLRKILFGWMKEVLAKLPLATKPPDRANLVDRVLQLAASCRSTFDVGTTLARSIFDNRNAVYMFIRCGVSLCNYSPPQTSNLNPALRYSLERDTIISAEAFSPLAEAISQNSKGLDDAVLDVWEGFRRGIEPWQVVEGRWMKCSTSASVGEKVQSVHLNLLDGSLLVDGKAQGTLPQEIRHHKLYLALFPERGILDIMPSKMKGMDYQSSKKMDDFELHFKLSGTELIVRICSKTNAVSEFIAPEHLEGDIPTNLLVNKVHIFHEQSQCVDIYPRSSGWQPDALPAWRLHLWSPKGHPTLSEVTNDSMAGDNVLDPASPLVDGLCQVLRSLEFRKTDLLVYSRSGRLRVSLPHYDLEFSIGSDGLLESKELPGFYIPTRQSIGTLVGLKSKLVLKSRHGEMPKVFIPEGRVIVDYHGDHPEVTISPFVVDNHIKVLSYDIDDIMGRLIGDESLTSWYRLAYLHIITSSYLEDPLIHRTGIQQAQEMLGSACSFAFMQLEEAQNAILQQILGLSPTRKYYPEHLRSMERIEWRNFLVPPIQCGRFVSLVNAVLDYARKQALFHRQTICTARYQGESSLWERAEYRVARLVSVAQISQRDVFAMPPRCLGCPGSIEGQRVVAETVALVRQWPVSVNPTDNLWQHFENWRQFSSEPVPDTKIDNPQIWLQSSLSEAWFSLFHLCQTLTKERNQYGLATALGILSYREMNFELIQLLLLIAINVPTKLTPELCAAVQSIPMGTFHLGNGRTLNLGEVGNIVEGNSLDDIDPSSLGLMQNHGESYDDWSTRRQNTFRSQKESQCQSVAARIFNQWPALSTSISNLTPAPDMDLILPSSLSSYYPIVEIEVLRTEMQTVFKARLHNRRMFESVRDLQHVLDTVRTRDQLHAAATIIACYQGLSPAIIEPRPRYAPVTLASLLQCRDFNGPSDLVSSRQLISRLEVAPIDELQARYITDLARCVKAFEGRRQNSRESRGYRYNSELENLPKTLGPETLLQYLLLKTGQWPSTGPEPIVRQLSRESWQVLPETWRMTLSQYAQHLATKQQQRRTIVLSKAGFEEERAREVAARGGQGWDPTAHPDWLLVQLDADILIRPVQASIAQQMMWPDTGKNALMQLNMGEGKSSVIVPIVSAALADGEQLVRVVVLKPLSAQMFQLLKQRVCGLSNRRLFYLPFSRDVQLDGTKIREIIALFKECARVGGILLCQPEHILSFQLIGLHAFCQSEVSEETQLLVDCQKWLDDTARDVLDESDEILSVRYQLIYTLGVASPIEGRPWRWNLSQAVFTLLGKLVKPIPGDLDISTLKEARRFPSIRILTPDGGRNLLQLIVNEIVFEDGLQQVISFRTCTHDEKTSVSRFLIQVDVAPEDARWLQKCTDERYSQLLLLRGLFAHGILNLSLQEKRWRVDYGLDPRRSMLAVPYRAKDSPAIRAEFGHPDMIIVLTCLSYYYGGLTDQQLDTALQLLLTSDNPEAQYEHWVEGIDELPATLSHLRGLNLDDFEQKNSHIFPRLRYNKAVIDFYLSECVFPKEAREFPYKLSTNAWDLAKSKERLTTGFSGTNDNRYLLPLSIEQLDQESQRHTNTQVLEYILQPENRSVLCTDHDDAEGLLKRVVQQQPPVMVLLDVGAQVLELQNEEVARKWLELDRRLNVEAAVYFDSSCDEIRVILRDGRIQSLASSLYKTQLQKTLVYLDEAHTRGTDFRFPAGTRGVVTLGPKLTKDKLVQGCMRMRRLGTDHSVQFFASAEIRRKIQTAINSETQNLDSGHVLLWTMRETLAQIRDNVSLWANQGLNFDARSSALHDPECSHESVVAVLQEQESRTLEELYGVKSSSGSERKTRDSELEREIREKCCEFGINPTLSALSEEQERELAHEKEDERELERIPGAKPLKHRDDDLRQFITTGLISQPDNLIPLESCLANTSWVSLLPRGTIFRSRDIIATIDFQQTVSVPSGSMDCYLRPVQWILSTSKSKTLVVISPFEANKWLPEIRHSRFVSLRLYSPRVSRNAFWSFDSLDSFAVPRQHGWTPDRALIHELNLFVGQLFCADKPSVKEICGILGLHLQPVNNQGNMAAKMDTEGFVKDEEARAALGVNGCTFDSSPLPFFRELFASRRKGQGFVLTHMGQILRGNDPKDPDFEVDAV</sequence>
<evidence type="ECO:0000256" key="5">
    <source>
        <dbReference type="ARBA" id="ARBA00022801"/>
    </source>
</evidence>
<dbReference type="Proteomes" id="UP001222325">
    <property type="component" value="Unassembled WGS sequence"/>
</dbReference>
<dbReference type="InterPro" id="IPR051346">
    <property type="entry name" value="OTU_Deubiquitinase"/>
</dbReference>
<name>A0AAD6U6R9_9AGAR</name>
<gene>
    <name evidence="11" type="ORF">B0H15DRAFT_839505</name>
</gene>
<evidence type="ECO:0000259" key="9">
    <source>
        <dbReference type="Pfam" id="PF12359"/>
    </source>
</evidence>
<feature type="coiled-coil region" evidence="7">
    <location>
        <begin position="558"/>
        <end position="593"/>
    </location>
</feature>
<keyword evidence="6" id="KW-0788">Thiol protease</keyword>
<dbReference type="InterPro" id="IPR022099">
    <property type="entry name" value="DUF3638"/>
</dbReference>
<evidence type="ECO:0000256" key="3">
    <source>
        <dbReference type="ARBA" id="ARBA00022670"/>
    </source>
</evidence>
<evidence type="ECO:0000259" key="8">
    <source>
        <dbReference type="Pfam" id="PF12340"/>
    </source>
</evidence>
<evidence type="ECO:0000256" key="4">
    <source>
        <dbReference type="ARBA" id="ARBA00022786"/>
    </source>
</evidence>
<comment type="catalytic activity">
    <reaction evidence="1">
        <text>Thiol-dependent hydrolysis of ester, thioester, amide, peptide and isopeptide bonds formed by the C-terminal Gly of ubiquitin (a 76-residue protein attached to proteins as an intracellular targeting signal).</text>
        <dbReference type="EC" id="3.4.19.12"/>
    </reaction>
</comment>
<keyword evidence="3" id="KW-0645">Protease</keyword>
<comment type="caution">
    <text evidence="11">The sequence shown here is derived from an EMBL/GenBank/DDBJ whole genome shotgun (WGS) entry which is preliminary data.</text>
</comment>
<accession>A0AAD6U6R9</accession>
<evidence type="ECO:0000256" key="7">
    <source>
        <dbReference type="SAM" id="Coils"/>
    </source>
</evidence>
<dbReference type="InterPro" id="IPR046541">
    <property type="entry name" value="DUF6606"/>
</dbReference>
<keyword evidence="12" id="KW-1185">Reference proteome</keyword>
<dbReference type="Pfam" id="PF12359">
    <property type="entry name" value="DUF3645"/>
    <property type="match status" value="1"/>
</dbReference>
<feature type="domain" description="DUF6606" evidence="10">
    <location>
        <begin position="13"/>
        <end position="271"/>
    </location>
</feature>
<feature type="domain" description="DUF3645" evidence="9">
    <location>
        <begin position="2334"/>
        <end position="2366"/>
    </location>
</feature>
<protein>
    <recommendedName>
        <fullName evidence="2">ubiquitinyl hydrolase 1</fullName>
        <ecNumber evidence="2">3.4.19.12</ecNumber>
    </recommendedName>
</protein>
<feature type="domain" description="DUF3638" evidence="8">
    <location>
        <begin position="1995"/>
        <end position="2215"/>
    </location>
</feature>
<evidence type="ECO:0000313" key="12">
    <source>
        <dbReference type="Proteomes" id="UP001222325"/>
    </source>
</evidence>
<reference evidence="11" key="1">
    <citation type="submission" date="2023-03" db="EMBL/GenBank/DDBJ databases">
        <title>Massive genome expansion in bonnet fungi (Mycena s.s.) driven by repeated elements and novel gene families across ecological guilds.</title>
        <authorList>
            <consortium name="Lawrence Berkeley National Laboratory"/>
            <person name="Harder C.B."/>
            <person name="Miyauchi S."/>
            <person name="Viragh M."/>
            <person name="Kuo A."/>
            <person name="Thoen E."/>
            <person name="Andreopoulos B."/>
            <person name="Lu D."/>
            <person name="Skrede I."/>
            <person name="Drula E."/>
            <person name="Henrissat B."/>
            <person name="Morin E."/>
            <person name="Kohler A."/>
            <person name="Barry K."/>
            <person name="LaButti K."/>
            <person name="Morin E."/>
            <person name="Salamov A."/>
            <person name="Lipzen A."/>
            <person name="Mereny Z."/>
            <person name="Hegedus B."/>
            <person name="Baldrian P."/>
            <person name="Stursova M."/>
            <person name="Weitz H."/>
            <person name="Taylor A."/>
            <person name="Grigoriev I.V."/>
            <person name="Nagy L.G."/>
            <person name="Martin F."/>
            <person name="Kauserud H."/>
        </authorList>
    </citation>
    <scope>NUCLEOTIDE SEQUENCE</scope>
    <source>
        <strain evidence="11">CBHHK173m</strain>
    </source>
</reference>
<evidence type="ECO:0000256" key="1">
    <source>
        <dbReference type="ARBA" id="ARBA00000707"/>
    </source>
</evidence>
<dbReference type="GO" id="GO:0006508">
    <property type="term" value="P:proteolysis"/>
    <property type="evidence" value="ECO:0007669"/>
    <property type="project" value="UniProtKB-KW"/>
</dbReference>
<dbReference type="Pfam" id="PF20255">
    <property type="entry name" value="DUF6606"/>
    <property type="match status" value="1"/>
</dbReference>
<evidence type="ECO:0000256" key="6">
    <source>
        <dbReference type="ARBA" id="ARBA00022807"/>
    </source>
</evidence>
<dbReference type="PANTHER" id="PTHR13367:SF33">
    <property type="entry name" value="P-LOOP CONTAINING NUCLEOSIDE TRIPHOSPHATE HYDROLASE PROTEIN"/>
    <property type="match status" value="1"/>
</dbReference>
<dbReference type="PANTHER" id="PTHR13367">
    <property type="entry name" value="UBIQUITIN THIOESTERASE"/>
    <property type="match status" value="1"/>
</dbReference>
<evidence type="ECO:0000313" key="11">
    <source>
        <dbReference type="EMBL" id="KAJ7089853.1"/>
    </source>
</evidence>
<organism evidence="11 12">
    <name type="scientific">Mycena belliarum</name>
    <dbReference type="NCBI Taxonomy" id="1033014"/>
    <lineage>
        <taxon>Eukaryota</taxon>
        <taxon>Fungi</taxon>
        <taxon>Dikarya</taxon>
        <taxon>Basidiomycota</taxon>
        <taxon>Agaricomycotina</taxon>
        <taxon>Agaricomycetes</taxon>
        <taxon>Agaricomycetidae</taxon>
        <taxon>Agaricales</taxon>
        <taxon>Marasmiineae</taxon>
        <taxon>Mycenaceae</taxon>
        <taxon>Mycena</taxon>
    </lineage>
</organism>
<keyword evidence="4" id="KW-0833">Ubl conjugation pathway</keyword>
<dbReference type="EC" id="3.4.19.12" evidence="2"/>
<dbReference type="GO" id="GO:0004843">
    <property type="term" value="F:cysteine-type deubiquitinase activity"/>
    <property type="evidence" value="ECO:0007669"/>
    <property type="project" value="UniProtKB-EC"/>
</dbReference>
<proteinExistence type="predicted"/>
<dbReference type="EMBL" id="JARJCN010000023">
    <property type="protein sequence ID" value="KAJ7089853.1"/>
    <property type="molecule type" value="Genomic_DNA"/>
</dbReference>
<feature type="non-terminal residue" evidence="11">
    <location>
        <position position="3064"/>
    </location>
</feature>
<evidence type="ECO:0000256" key="2">
    <source>
        <dbReference type="ARBA" id="ARBA00012759"/>
    </source>
</evidence>
<dbReference type="InterPro" id="IPR022105">
    <property type="entry name" value="DUF3645"/>
</dbReference>